<name>A0ABT7E9U8_9FIRM</name>
<feature type="domain" description="Transcription regulator TrmB N-terminal" evidence="1">
    <location>
        <begin position="9"/>
        <end position="75"/>
    </location>
</feature>
<dbReference type="SUPFAM" id="SSF46785">
    <property type="entry name" value="Winged helix' DNA-binding domain"/>
    <property type="match status" value="1"/>
</dbReference>
<evidence type="ECO:0000313" key="4">
    <source>
        <dbReference type="Proteomes" id="UP001301012"/>
    </source>
</evidence>
<dbReference type="Pfam" id="PF01978">
    <property type="entry name" value="TrmB"/>
    <property type="match status" value="1"/>
</dbReference>
<dbReference type="Gene3D" id="1.10.10.10">
    <property type="entry name" value="Winged helix-like DNA-binding domain superfamily/Winged helix DNA-binding domain"/>
    <property type="match status" value="1"/>
</dbReference>
<dbReference type="InterPro" id="IPR002831">
    <property type="entry name" value="Tscrpt_reg_TrmB_N"/>
</dbReference>
<sequence length="266" mass="30614">MIDEKINLLKSIGLTDAESKVYLTLIKHGNNSGYEASKLSGVPRSKIYNTLESLVRKGFILFSENDGNTRYTSIPINEISQKIKRDMNYTLDELDVQLKDYEAVTDLESIWHIKEYNNVFAKCRNIINSTEKELLIQVWEEDISEIIDEVVQMQSMGIKIGVVFFSENEKSTLPLNNYVKHGMLKQKYEEMGGRFITLVSDNKQVVFGQILSGNVAEVIWTKSKPMISMAGECVRHDMYFYRGADICKDEMKKELGNDYSKIRDIF</sequence>
<dbReference type="Proteomes" id="UP001301012">
    <property type="component" value="Unassembled WGS sequence"/>
</dbReference>
<comment type="caution">
    <text evidence="3">The sequence shown here is derived from an EMBL/GenBank/DDBJ whole genome shotgun (WGS) entry which is preliminary data.</text>
</comment>
<dbReference type="EMBL" id="JASKYM010000003">
    <property type="protein sequence ID" value="MDK2563698.1"/>
    <property type="molecule type" value="Genomic_DNA"/>
</dbReference>
<evidence type="ECO:0000313" key="3">
    <source>
        <dbReference type="EMBL" id="MDK2563698.1"/>
    </source>
</evidence>
<evidence type="ECO:0000259" key="1">
    <source>
        <dbReference type="Pfam" id="PF01978"/>
    </source>
</evidence>
<dbReference type="RefSeq" id="WP_284132636.1">
    <property type="nucleotide sequence ID" value="NZ_JASKYM010000003.1"/>
</dbReference>
<feature type="domain" description="Transcription regulator TrmB C-terminal" evidence="2">
    <location>
        <begin position="110"/>
        <end position="209"/>
    </location>
</feature>
<dbReference type="CDD" id="cd09124">
    <property type="entry name" value="PLDc_like_TrmB_middle"/>
    <property type="match status" value="1"/>
</dbReference>
<dbReference type="Pfam" id="PF11495">
    <property type="entry name" value="Regulator_TrmB"/>
    <property type="match status" value="1"/>
</dbReference>
<dbReference type="InterPro" id="IPR036390">
    <property type="entry name" value="WH_DNA-bd_sf"/>
</dbReference>
<dbReference type="InterPro" id="IPR036388">
    <property type="entry name" value="WH-like_DNA-bd_sf"/>
</dbReference>
<accession>A0ABT7E9U8</accession>
<gene>
    <name evidence="3" type="ORF">QOZ84_09065</name>
</gene>
<proteinExistence type="predicted"/>
<dbReference type="InterPro" id="IPR021586">
    <property type="entry name" value="Tscrpt_reg_TrmB_C"/>
</dbReference>
<dbReference type="PANTHER" id="PTHR34293:SF1">
    <property type="entry name" value="HTH-TYPE TRANSCRIPTIONAL REGULATOR TRMBL2"/>
    <property type="match status" value="1"/>
</dbReference>
<evidence type="ECO:0000259" key="2">
    <source>
        <dbReference type="Pfam" id="PF11495"/>
    </source>
</evidence>
<reference evidence="3 4" key="1">
    <citation type="submission" date="2023-05" db="EMBL/GenBank/DDBJ databases">
        <title>Rombocin, a short stable natural nisin variant, displays selective antimicrobial activity against Listeria monocytogenes and employs dual mode of action to kill target bacterial strains.</title>
        <authorList>
            <person name="Wambui J."/>
            <person name="Stephan R."/>
            <person name="Kuipers O.P."/>
        </authorList>
    </citation>
    <scope>NUCLEOTIDE SEQUENCE [LARGE SCALE GENOMIC DNA]</scope>
    <source>
        <strain evidence="3 4">RC002</strain>
    </source>
</reference>
<protein>
    <submittedName>
        <fullName evidence="3">Helix-turn-helix domain-containing protein</fullName>
    </submittedName>
</protein>
<keyword evidence="4" id="KW-1185">Reference proteome</keyword>
<dbReference type="PANTHER" id="PTHR34293">
    <property type="entry name" value="HTH-TYPE TRANSCRIPTIONAL REGULATOR TRMBL2"/>
    <property type="match status" value="1"/>
</dbReference>
<dbReference type="InterPro" id="IPR051797">
    <property type="entry name" value="TrmB-like"/>
</dbReference>
<organism evidence="3 4">
    <name type="scientific">Romboutsia sedimentorum</name>
    <dbReference type="NCBI Taxonomy" id="1368474"/>
    <lineage>
        <taxon>Bacteria</taxon>
        <taxon>Bacillati</taxon>
        <taxon>Bacillota</taxon>
        <taxon>Clostridia</taxon>
        <taxon>Peptostreptococcales</taxon>
        <taxon>Peptostreptococcaceae</taxon>
        <taxon>Romboutsia</taxon>
    </lineage>
</organism>